<gene>
    <name evidence="2" type="ORF">SO802_001741</name>
</gene>
<accession>A0AAW2DXZ8</accession>
<evidence type="ECO:0000256" key="1">
    <source>
        <dbReference type="SAM" id="MobiDB-lite"/>
    </source>
</evidence>
<proteinExistence type="predicted"/>
<dbReference type="EMBL" id="JAZDWU010000001">
    <property type="protein sequence ID" value="KAL0014672.1"/>
    <property type="molecule type" value="Genomic_DNA"/>
</dbReference>
<dbReference type="Proteomes" id="UP001459277">
    <property type="component" value="Unassembled WGS sequence"/>
</dbReference>
<sequence>MEDVQARKDGEKSGSTEKCAAAFAGANILRIQLKAISDEKEDDGMQANFSFGEREKECLKTNPSLSPNNQSQLSLPSSGDDNRGIPALCYSDARERLPQGDDVLDQMELEGGGLAQPSW</sequence>
<reference evidence="2 3" key="1">
    <citation type="submission" date="2024-01" db="EMBL/GenBank/DDBJ databases">
        <title>A telomere-to-telomere, gap-free genome of sweet tea (Lithocarpus litseifolius).</title>
        <authorList>
            <person name="Zhou J."/>
        </authorList>
    </citation>
    <scope>NUCLEOTIDE SEQUENCE [LARGE SCALE GENOMIC DNA]</scope>
    <source>
        <strain evidence="2">Zhou-2022a</strain>
        <tissue evidence="2">Leaf</tissue>
    </source>
</reference>
<evidence type="ECO:0000313" key="2">
    <source>
        <dbReference type="EMBL" id="KAL0014672.1"/>
    </source>
</evidence>
<feature type="compositionally biased region" description="Low complexity" evidence="1">
    <location>
        <begin position="62"/>
        <end position="78"/>
    </location>
</feature>
<protein>
    <submittedName>
        <fullName evidence="2">Uncharacterized protein</fullName>
    </submittedName>
</protein>
<feature type="region of interest" description="Disordered" evidence="1">
    <location>
        <begin position="39"/>
        <end position="119"/>
    </location>
</feature>
<name>A0AAW2DXZ8_9ROSI</name>
<evidence type="ECO:0000313" key="3">
    <source>
        <dbReference type="Proteomes" id="UP001459277"/>
    </source>
</evidence>
<dbReference type="AlphaFoldDB" id="A0AAW2DXZ8"/>
<feature type="compositionally biased region" description="Gly residues" evidence="1">
    <location>
        <begin position="110"/>
        <end position="119"/>
    </location>
</feature>
<comment type="caution">
    <text evidence="2">The sequence shown here is derived from an EMBL/GenBank/DDBJ whole genome shotgun (WGS) entry which is preliminary data.</text>
</comment>
<organism evidence="2 3">
    <name type="scientific">Lithocarpus litseifolius</name>
    <dbReference type="NCBI Taxonomy" id="425828"/>
    <lineage>
        <taxon>Eukaryota</taxon>
        <taxon>Viridiplantae</taxon>
        <taxon>Streptophyta</taxon>
        <taxon>Embryophyta</taxon>
        <taxon>Tracheophyta</taxon>
        <taxon>Spermatophyta</taxon>
        <taxon>Magnoliopsida</taxon>
        <taxon>eudicotyledons</taxon>
        <taxon>Gunneridae</taxon>
        <taxon>Pentapetalae</taxon>
        <taxon>rosids</taxon>
        <taxon>fabids</taxon>
        <taxon>Fagales</taxon>
        <taxon>Fagaceae</taxon>
        <taxon>Lithocarpus</taxon>
    </lineage>
</organism>
<keyword evidence="3" id="KW-1185">Reference proteome</keyword>